<gene>
    <name evidence="2" type="ORF">GA0070623_0428</name>
</gene>
<name>A0A1C5GX31_9ACTN</name>
<feature type="region of interest" description="Disordered" evidence="1">
    <location>
        <begin position="1"/>
        <end position="24"/>
    </location>
</feature>
<dbReference type="AlphaFoldDB" id="A0A1C5GX31"/>
<feature type="region of interest" description="Disordered" evidence="1">
    <location>
        <begin position="365"/>
        <end position="385"/>
    </location>
</feature>
<evidence type="ECO:0000313" key="2">
    <source>
        <dbReference type="EMBL" id="SCG38352.1"/>
    </source>
</evidence>
<evidence type="ECO:0000256" key="1">
    <source>
        <dbReference type="SAM" id="MobiDB-lite"/>
    </source>
</evidence>
<keyword evidence="3" id="KW-1185">Reference proteome</keyword>
<accession>A0A1C5GX31</accession>
<dbReference type="Proteomes" id="UP000198226">
    <property type="component" value="Chromosome I"/>
</dbReference>
<dbReference type="RefSeq" id="WP_089003868.1">
    <property type="nucleotide sequence ID" value="NZ_LT607752.1"/>
</dbReference>
<sequence>MVHGSGRATGPADGHGLDRVPATRRFDPRRHRRIAGLFDLWLAPGPGGRLVVPTAPDRPLDARAVATLVRRGGDAAQDVRILADDGARHLDLFTEVAGLLGHDVLVSPDGSDIRHATDRTAGATTPPGTDAVPLDAVPLDRVTRQPMDWLVLQPPDLATPLPGWFAVDDGLVRPRTGVVGLPLPDGLALATRADFVTRRATAHRLGASTGVVTVAVTARSGGFLVGDYSGTQAVHGGDRLAALLGDLPLYGADLRLWLTWPSDADEQARLRTQVAELAETTGATVWTPPAGGRADLVDDRRDLRAFDPAGAVAAWQAHRPRYADGASTLDATPEGLLVSRRERQRVAVAAVPTAGVGDAAAAVDGTATGDPTARPSGTGLPAPAPGSVAVASPAVDGTVTGDATAEHRTGSLRRPALVTENRRAADYGPPWLRRGQQVNAEVFEAFVLIEGDPASAVTEGVPSVELFLAAFLDPRSAPTGGDLLRVRVGPGGAIPTGVLRSHVPARFRHVLGGPDTYLLPAARLDRVRVLGALRSEGFGRLRSTVETTDEPLRIRPAPTSRSVAGLPQDVRRWPGFGTRQAYALLPTRSRGLPRGWLPLYQQRPVARPGRLLLEVRVPAGRTVDVDATHAMVSGLRLVRTRVERLHRAGVPLVLGSRSYDRIVVQRAYRAQAGGWQRITEVAPGPLPSAVAGLQSAVPDRAAGARPSAEPT</sequence>
<dbReference type="EMBL" id="LT607752">
    <property type="protein sequence ID" value="SCG38352.1"/>
    <property type="molecule type" value="Genomic_DNA"/>
</dbReference>
<proteinExistence type="predicted"/>
<reference evidence="3" key="1">
    <citation type="submission" date="2016-06" db="EMBL/GenBank/DDBJ databases">
        <authorList>
            <person name="Varghese N."/>
            <person name="Submissions Spin"/>
        </authorList>
    </citation>
    <scope>NUCLEOTIDE SEQUENCE [LARGE SCALE GENOMIC DNA]</scope>
    <source>
        <strain evidence="3">DSM 44983</strain>
    </source>
</reference>
<dbReference type="OrthoDB" id="3404087at2"/>
<protein>
    <submittedName>
        <fullName evidence="2">Uncharacterized protein</fullName>
    </submittedName>
</protein>
<organism evidence="2 3">
    <name type="scientific">Micromonospora rifamycinica</name>
    <dbReference type="NCBI Taxonomy" id="291594"/>
    <lineage>
        <taxon>Bacteria</taxon>
        <taxon>Bacillati</taxon>
        <taxon>Actinomycetota</taxon>
        <taxon>Actinomycetes</taxon>
        <taxon>Micromonosporales</taxon>
        <taxon>Micromonosporaceae</taxon>
        <taxon>Micromonospora</taxon>
    </lineage>
</organism>
<evidence type="ECO:0000313" key="3">
    <source>
        <dbReference type="Proteomes" id="UP000198226"/>
    </source>
</evidence>